<proteinExistence type="predicted"/>
<dbReference type="EMBL" id="LAZR01015979">
    <property type="protein sequence ID" value="KKM06505.1"/>
    <property type="molecule type" value="Genomic_DNA"/>
</dbReference>
<evidence type="ECO:0000313" key="1">
    <source>
        <dbReference type="EMBL" id="KKM06505.1"/>
    </source>
</evidence>
<comment type="caution">
    <text evidence="1">The sequence shown here is derived from an EMBL/GenBank/DDBJ whole genome shotgun (WGS) entry which is preliminary data.</text>
</comment>
<gene>
    <name evidence="1" type="ORF">LCGC14_1743350</name>
</gene>
<dbReference type="SUPFAM" id="SSF57783">
    <property type="entry name" value="Zinc beta-ribbon"/>
    <property type="match status" value="1"/>
</dbReference>
<sequence>MIVNKFKRCDLMSVNDQKIDFQCPQCGSILKYTLMGFLFCEECDKEFTEEEIRESYST</sequence>
<accession>A0A0F9H627</accession>
<organism evidence="1">
    <name type="scientific">marine sediment metagenome</name>
    <dbReference type="NCBI Taxonomy" id="412755"/>
    <lineage>
        <taxon>unclassified sequences</taxon>
        <taxon>metagenomes</taxon>
        <taxon>ecological metagenomes</taxon>
    </lineage>
</organism>
<protein>
    <submittedName>
        <fullName evidence="1">Uncharacterized protein</fullName>
    </submittedName>
</protein>
<reference evidence="1" key="1">
    <citation type="journal article" date="2015" name="Nature">
        <title>Complex archaea that bridge the gap between prokaryotes and eukaryotes.</title>
        <authorList>
            <person name="Spang A."/>
            <person name="Saw J.H."/>
            <person name="Jorgensen S.L."/>
            <person name="Zaremba-Niedzwiedzka K."/>
            <person name="Martijn J."/>
            <person name="Lind A.E."/>
            <person name="van Eijk R."/>
            <person name="Schleper C."/>
            <person name="Guy L."/>
            <person name="Ettema T.J."/>
        </authorList>
    </citation>
    <scope>NUCLEOTIDE SEQUENCE</scope>
</reference>
<dbReference type="Gene3D" id="2.20.25.10">
    <property type="match status" value="1"/>
</dbReference>
<dbReference type="AlphaFoldDB" id="A0A0F9H627"/>
<name>A0A0F9H627_9ZZZZ</name>